<dbReference type="InParanoid" id="W2S0U5"/>
<dbReference type="GeneID" id="19970849"/>
<evidence type="ECO:0000313" key="2">
    <source>
        <dbReference type="Proteomes" id="UP000030752"/>
    </source>
</evidence>
<sequence>MSDHEYAPAFFCAQYEAMKLSLARQELSLRPCTLAFYWNAKGKTNSSRFIQEGQLVKTYE</sequence>
<name>W2S0U5_CYPE1</name>
<dbReference type="EMBL" id="KB822719">
    <property type="protein sequence ID" value="ETN41574.1"/>
    <property type="molecule type" value="Genomic_DNA"/>
</dbReference>
<evidence type="ECO:0000313" key="1">
    <source>
        <dbReference type="EMBL" id="ETN41574.1"/>
    </source>
</evidence>
<dbReference type="Proteomes" id="UP000030752">
    <property type="component" value="Unassembled WGS sequence"/>
</dbReference>
<reference evidence="1 2" key="1">
    <citation type="submission" date="2013-03" db="EMBL/GenBank/DDBJ databases">
        <title>The Genome Sequence of Phialophora europaea CBS 101466.</title>
        <authorList>
            <consortium name="The Broad Institute Genomics Platform"/>
            <person name="Cuomo C."/>
            <person name="de Hoog S."/>
            <person name="Gorbushina A."/>
            <person name="Walker B."/>
            <person name="Young S.K."/>
            <person name="Zeng Q."/>
            <person name="Gargeya S."/>
            <person name="Fitzgerald M."/>
            <person name="Haas B."/>
            <person name="Abouelleil A."/>
            <person name="Allen A.W."/>
            <person name="Alvarado L."/>
            <person name="Arachchi H.M."/>
            <person name="Berlin A.M."/>
            <person name="Chapman S.B."/>
            <person name="Gainer-Dewar J."/>
            <person name="Goldberg J."/>
            <person name="Griggs A."/>
            <person name="Gujja S."/>
            <person name="Hansen M."/>
            <person name="Howarth C."/>
            <person name="Imamovic A."/>
            <person name="Ireland A."/>
            <person name="Larimer J."/>
            <person name="McCowan C."/>
            <person name="Murphy C."/>
            <person name="Pearson M."/>
            <person name="Poon T.W."/>
            <person name="Priest M."/>
            <person name="Roberts A."/>
            <person name="Saif S."/>
            <person name="Shea T."/>
            <person name="Sisk P."/>
            <person name="Sykes S."/>
            <person name="Wortman J."/>
            <person name="Nusbaum C."/>
            <person name="Birren B."/>
        </authorList>
    </citation>
    <scope>NUCLEOTIDE SEQUENCE [LARGE SCALE GENOMIC DNA]</scope>
    <source>
        <strain evidence="1 2">CBS 101466</strain>
    </source>
</reference>
<organism evidence="1 2">
    <name type="scientific">Cyphellophora europaea (strain CBS 101466)</name>
    <name type="common">Phialophora europaea</name>
    <dbReference type="NCBI Taxonomy" id="1220924"/>
    <lineage>
        <taxon>Eukaryota</taxon>
        <taxon>Fungi</taxon>
        <taxon>Dikarya</taxon>
        <taxon>Ascomycota</taxon>
        <taxon>Pezizomycotina</taxon>
        <taxon>Eurotiomycetes</taxon>
        <taxon>Chaetothyriomycetidae</taxon>
        <taxon>Chaetothyriales</taxon>
        <taxon>Cyphellophoraceae</taxon>
        <taxon>Cyphellophora</taxon>
    </lineage>
</organism>
<gene>
    <name evidence="1" type="ORF">HMPREF1541_03510</name>
</gene>
<dbReference type="RefSeq" id="XP_008716083.1">
    <property type="nucleotide sequence ID" value="XM_008717861.1"/>
</dbReference>
<dbReference type="HOGENOM" id="CLU_2941649_0_0_1"/>
<dbReference type="VEuPathDB" id="FungiDB:HMPREF1541_03510"/>
<accession>W2S0U5</accession>
<dbReference type="AlphaFoldDB" id="W2S0U5"/>
<protein>
    <submittedName>
        <fullName evidence="1">Uncharacterized protein</fullName>
    </submittedName>
</protein>
<proteinExistence type="predicted"/>
<keyword evidence="2" id="KW-1185">Reference proteome</keyword>